<reference evidence="1 2" key="1">
    <citation type="submission" date="2020-07" db="EMBL/GenBank/DDBJ databases">
        <authorList>
            <person name="Criscuolo A."/>
        </authorList>
    </citation>
    <scope>NUCLEOTIDE SEQUENCE [LARGE SCALE GENOMIC DNA]</scope>
    <source>
        <strain evidence="1">CIP107946</strain>
    </source>
</reference>
<protein>
    <submittedName>
        <fullName evidence="1">Uncharacterized protein</fullName>
    </submittedName>
</protein>
<keyword evidence="2" id="KW-1185">Reference proteome</keyword>
<evidence type="ECO:0000313" key="2">
    <source>
        <dbReference type="Proteomes" id="UP000588186"/>
    </source>
</evidence>
<accession>A0A6V7RCY6</accession>
<dbReference type="EMBL" id="CAJEWB010000008">
    <property type="protein sequence ID" value="CAD2074657.1"/>
    <property type="molecule type" value="Genomic_DNA"/>
</dbReference>
<dbReference type="Proteomes" id="UP000588186">
    <property type="component" value="Unassembled WGS sequence"/>
</dbReference>
<sequence>MKRTIMNYFSDTFVDEPELESIELEEKEKQTDEDSECEIC</sequence>
<dbReference type="RefSeq" id="WP_268884001.1">
    <property type="nucleotide sequence ID" value="NZ_CAJEWB010000008.1"/>
</dbReference>
<gene>
    <name evidence="1" type="ORF">JEOPIN946_00809</name>
</gene>
<name>A0A6V7RCY6_9BACL</name>
<evidence type="ECO:0000313" key="1">
    <source>
        <dbReference type="EMBL" id="CAD2074657.1"/>
    </source>
</evidence>
<organism evidence="1 2">
    <name type="scientific">Phocicoccus pinnipedialis</name>
    <dbReference type="NCBI Taxonomy" id="110845"/>
    <lineage>
        <taxon>Bacteria</taxon>
        <taxon>Bacillati</taxon>
        <taxon>Bacillota</taxon>
        <taxon>Bacilli</taxon>
        <taxon>Bacillales</taxon>
        <taxon>Salinicoccaceae</taxon>
        <taxon>Phocicoccus</taxon>
    </lineage>
</organism>
<comment type="caution">
    <text evidence="1">The sequence shown here is derived from an EMBL/GenBank/DDBJ whole genome shotgun (WGS) entry which is preliminary data.</text>
</comment>
<dbReference type="AlphaFoldDB" id="A0A6V7RCY6"/>
<proteinExistence type="predicted"/>